<dbReference type="EMBL" id="SZYE01000042">
    <property type="protein sequence ID" value="TKR24146.1"/>
    <property type="molecule type" value="Genomic_DNA"/>
</dbReference>
<dbReference type="InterPro" id="IPR046335">
    <property type="entry name" value="LacI/GalR-like_sensor"/>
</dbReference>
<dbReference type="AlphaFoldDB" id="A0A7Z8K177"/>
<name>A0A7Z8K177_9CELL</name>
<keyword evidence="3" id="KW-0804">Transcription</keyword>
<evidence type="ECO:0000256" key="3">
    <source>
        <dbReference type="ARBA" id="ARBA00023163"/>
    </source>
</evidence>
<evidence type="ECO:0000256" key="1">
    <source>
        <dbReference type="ARBA" id="ARBA00023015"/>
    </source>
</evidence>
<dbReference type="Pfam" id="PF00356">
    <property type="entry name" value="LacI"/>
    <property type="match status" value="1"/>
</dbReference>
<dbReference type="Proteomes" id="UP000308121">
    <property type="component" value="Unassembled WGS sequence"/>
</dbReference>
<dbReference type="SUPFAM" id="SSF47413">
    <property type="entry name" value="lambda repressor-like DNA-binding domains"/>
    <property type="match status" value="1"/>
</dbReference>
<dbReference type="GO" id="GO:0003700">
    <property type="term" value="F:DNA-binding transcription factor activity"/>
    <property type="evidence" value="ECO:0007669"/>
    <property type="project" value="TreeGrafter"/>
</dbReference>
<organism evidence="5 6">
    <name type="scientific">Cellulomonas hominis</name>
    <dbReference type="NCBI Taxonomy" id="156981"/>
    <lineage>
        <taxon>Bacteria</taxon>
        <taxon>Bacillati</taxon>
        <taxon>Actinomycetota</taxon>
        <taxon>Actinomycetes</taxon>
        <taxon>Micrococcales</taxon>
        <taxon>Cellulomonadaceae</taxon>
        <taxon>Cellulomonas</taxon>
    </lineage>
</organism>
<reference evidence="5 6" key="1">
    <citation type="submission" date="2019-05" db="EMBL/GenBank/DDBJ databases">
        <title>Genome sequence of Cellulomonas hominis strain CS1.</title>
        <authorList>
            <person name="Belmont J."/>
            <person name="Maclea K.S."/>
        </authorList>
    </citation>
    <scope>NUCLEOTIDE SEQUENCE [LARGE SCALE GENOMIC DNA]</scope>
    <source>
        <strain evidence="5 6">CS1</strain>
    </source>
</reference>
<dbReference type="PANTHER" id="PTHR30146">
    <property type="entry name" value="LACI-RELATED TRANSCRIPTIONAL REPRESSOR"/>
    <property type="match status" value="1"/>
</dbReference>
<dbReference type="InterPro" id="IPR010982">
    <property type="entry name" value="Lambda_DNA-bd_dom_sf"/>
</dbReference>
<proteinExistence type="predicted"/>
<dbReference type="Gene3D" id="1.10.260.40">
    <property type="entry name" value="lambda repressor-like DNA-binding domains"/>
    <property type="match status" value="1"/>
</dbReference>
<dbReference type="GO" id="GO:0000976">
    <property type="term" value="F:transcription cis-regulatory region binding"/>
    <property type="evidence" value="ECO:0007669"/>
    <property type="project" value="TreeGrafter"/>
</dbReference>
<feature type="domain" description="HTH lacI-type" evidence="4">
    <location>
        <begin position="11"/>
        <end position="65"/>
    </location>
</feature>
<dbReference type="InterPro" id="IPR028082">
    <property type="entry name" value="Peripla_BP_I"/>
</dbReference>
<dbReference type="CDD" id="cd01392">
    <property type="entry name" value="HTH_LacI"/>
    <property type="match status" value="1"/>
</dbReference>
<protein>
    <submittedName>
        <fullName evidence="5">LacI family transcriptional regulator</fullName>
    </submittedName>
</protein>
<evidence type="ECO:0000313" key="5">
    <source>
        <dbReference type="EMBL" id="TKR24146.1"/>
    </source>
</evidence>
<gene>
    <name evidence="5" type="ORF">FA014_07610</name>
</gene>
<dbReference type="InterPro" id="IPR000843">
    <property type="entry name" value="HTH_LacI"/>
</dbReference>
<accession>A0A7Z8K177</accession>
<keyword evidence="1" id="KW-0805">Transcription regulation</keyword>
<dbReference type="Gene3D" id="3.40.50.2300">
    <property type="match status" value="2"/>
</dbReference>
<dbReference type="OrthoDB" id="3227375at2"/>
<evidence type="ECO:0000256" key="2">
    <source>
        <dbReference type="ARBA" id="ARBA00023125"/>
    </source>
</evidence>
<dbReference type="PANTHER" id="PTHR30146:SF153">
    <property type="entry name" value="LACTOSE OPERON REPRESSOR"/>
    <property type="match status" value="1"/>
</dbReference>
<evidence type="ECO:0000313" key="6">
    <source>
        <dbReference type="Proteomes" id="UP000308121"/>
    </source>
</evidence>
<evidence type="ECO:0000259" key="4">
    <source>
        <dbReference type="PROSITE" id="PS50932"/>
    </source>
</evidence>
<sequence length="348" mass="36253">MADMATTDRRPTLEQVAAAAGVSTSTASKVLNGRPGISRATRRRVEEAIESLGYAPTTGPRAGVAPLRVAVVFRTLADVYALRVLEGVVASAREHGIEVVVDVLDAGPADGDAAPLSTAWIRRQAAGDRAGVVLVTTQPTAAQRDLLRSLGVPTVHIDPVNPMDDSTVSVGSTNFSGGVQATRHLLELGHRRIAFAGGAPEFLPSAERLQGYLSMVRAGDGQVDDALVRSRAHTFEAGLAIGDELLELPEPPTAVFAASDSIALGVLASAQRHGLRVPHDLSVVGFDDSSAAASAAPPLTTVRQPVVEMGRVALRTLLQLARGERVDSHHVQLSTALVVRESTAPPAG</sequence>
<comment type="caution">
    <text evidence="5">The sequence shown here is derived from an EMBL/GenBank/DDBJ whole genome shotgun (WGS) entry which is preliminary data.</text>
</comment>
<keyword evidence="2" id="KW-0238">DNA-binding</keyword>
<dbReference type="PROSITE" id="PS50932">
    <property type="entry name" value="HTH_LACI_2"/>
    <property type="match status" value="1"/>
</dbReference>
<dbReference type="SMART" id="SM00354">
    <property type="entry name" value="HTH_LACI"/>
    <property type="match status" value="1"/>
</dbReference>
<dbReference type="SUPFAM" id="SSF53822">
    <property type="entry name" value="Periplasmic binding protein-like I"/>
    <property type="match status" value="1"/>
</dbReference>
<dbReference type="Pfam" id="PF13377">
    <property type="entry name" value="Peripla_BP_3"/>
    <property type="match status" value="1"/>
</dbReference>